<dbReference type="Pfam" id="PF13649">
    <property type="entry name" value="Methyltransf_25"/>
    <property type="match status" value="1"/>
</dbReference>
<gene>
    <name evidence="4" type="ORF">ACFSXZ_12960</name>
</gene>
<reference evidence="5" key="1">
    <citation type="journal article" date="2019" name="Int. J. Syst. Evol. Microbiol.">
        <title>The Global Catalogue of Microorganisms (GCM) 10K type strain sequencing project: providing services to taxonomists for standard genome sequencing and annotation.</title>
        <authorList>
            <consortium name="The Broad Institute Genomics Platform"/>
            <consortium name="The Broad Institute Genome Sequencing Center for Infectious Disease"/>
            <person name="Wu L."/>
            <person name="Ma J."/>
        </authorList>
    </citation>
    <scope>NUCLEOTIDE SEQUENCE [LARGE SCALE GENOMIC DNA]</scope>
    <source>
        <strain evidence="5">CGMCC 4.7645</strain>
    </source>
</reference>
<comment type="caution">
    <text evidence="4">The sequence shown here is derived from an EMBL/GenBank/DDBJ whole genome shotgun (WGS) entry which is preliminary data.</text>
</comment>
<organism evidence="4 5">
    <name type="scientific">Amycolatopsis pigmentata</name>
    <dbReference type="NCBI Taxonomy" id="450801"/>
    <lineage>
        <taxon>Bacteria</taxon>
        <taxon>Bacillati</taxon>
        <taxon>Actinomycetota</taxon>
        <taxon>Actinomycetes</taxon>
        <taxon>Pseudonocardiales</taxon>
        <taxon>Pseudonocardiaceae</taxon>
        <taxon>Amycolatopsis</taxon>
    </lineage>
</organism>
<protein>
    <submittedName>
        <fullName evidence="4">Class I SAM-dependent methyltransferase</fullName>
    </submittedName>
</protein>
<proteinExistence type="predicted"/>
<dbReference type="PANTHER" id="PTHR43861:SF2">
    <property type="entry name" value="CARBOXY-S-ADENOSYL-L-METHIONINE SYNTHASE"/>
    <property type="match status" value="1"/>
</dbReference>
<keyword evidence="1" id="KW-0808">Transferase</keyword>
<name>A0ABW5FQA9_9PSEU</name>
<evidence type="ECO:0000313" key="4">
    <source>
        <dbReference type="EMBL" id="MFD2417234.1"/>
    </source>
</evidence>
<dbReference type="GO" id="GO:0008168">
    <property type="term" value="F:methyltransferase activity"/>
    <property type="evidence" value="ECO:0007669"/>
    <property type="project" value="UniProtKB-KW"/>
</dbReference>
<dbReference type="PANTHER" id="PTHR43861">
    <property type="entry name" value="TRANS-ACONITATE 2-METHYLTRANSFERASE-RELATED"/>
    <property type="match status" value="1"/>
</dbReference>
<evidence type="ECO:0000256" key="1">
    <source>
        <dbReference type="ARBA" id="ARBA00022679"/>
    </source>
</evidence>
<keyword evidence="5" id="KW-1185">Reference proteome</keyword>
<evidence type="ECO:0000313" key="5">
    <source>
        <dbReference type="Proteomes" id="UP001597417"/>
    </source>
</evidence>
<evidence type="ECO:0000259" key="3">
    <source>
        <dbReference type="Pfam" id="PF13649"/>
    </source>
</evidence>
<keyword evidence="4" id="KW-0489">Methyltransferase</keyword>
<dbReference type="CDD" id="cd02440">
    <property type="entry name" value="AdoMet_MTases"/>
    <property type="match status" value="1"/>
</dbReference>
<dbReference type="RefSeq" id="WP_378264817.1">
    <property type="nucleotide sequence ID" value="NZ_JBHUKR010000007.1"/>
</dbReference>
<accession>A0ABW5FQA9</accession>
<dbReference type="Proteomes" id="UP001597417">
    <property type="component" value="Unassembled WGS sequence"/>
</dbReference>
<dbReference type="SUPFAM" id="SSF53335">
    <property type="entry name" value="S-adenosyl-L-methionine-dependent methyltransferases"/>
    <property type="match status" value="1"/>
</dbReference>
<dbReference type="InterPro" id="IPR029063">
    <property type="entry name" value="SAM-dependent_MTases_sf"/>
</dbReference>
<dbReference type="Gene3D" id="3.40.50.150">
    <property type="entry name" value="Vaccinia Virus protein VP39"/>
    <property type="match status" value="1"/>
</dbReference>
<dbReference type="InterPro" id="IPR041698">
    <property type="entry name" value="Methyltransf_25"/>
</dbReference>
<feature type="domain" description="Methyltransferase" evidence="3">
    <location>
        <begin position="52"/>
        <end position="148"/>
    </location>
</feature>
<dbReference type="EMBL" id="JBHUKR010000007">
    <property type="protein sequence ID" value="MFD2417234.1"/>
    <property type="molecule type" value="Genomic_DNA"/>
</dbReference>
<feature type="region of interest" description="Disordered" evidence="2">
    <location>
        <begin position="181"/>
        <end position="225"/>
    </location>
</feature>
<sequence>MVDGTVSSQTAANWLGRWDAQQERYVADREERFAVLGDVVEAHIAGVPEPVIVDLGCGPGSLAARLRERLGEARIIGIDADPLLLGLARGHYGERAEWVEADLGGSAWRDAVPSAIHAAVSTTALHWLLPDQLTELYRALARLIVPGGVFVNGDHLRHGDEPLAALAKTVRERRVVRAGFEGSEERDFAPPESTGRSGGMPRWPTRSWRNWGVPGMGVRTTATTR</sequence>
<dbReference type="GO" id="GO:0032259">
    <property type="term" value="P:methylation"/>
    <property type="evidence" value="ECO:0007669"/>
    <property type="project" value="UniProtKB-KW"/>
</dbReference>
<evidence type="ECO:0000256" key="2">
    <source>
        <dbReference type="SAM" id="MobiDB-lite"/>
    </source>
</evidence>